<feature type="domain" description="HTH iclR-type" evidence="4">
    <location>
        <begin position="5"/>
        <end position="67"/>
    </location>
</feature>
<dbReference type="PANTHER" id="PTHR30136">
    <property type="entry name" value="HELIX-TURN-HELIX TRANSCRIPTIONAL REGULATOR, ICLR FAMILY"/>
    <property type="match status" value="1"/>
</dbReference>
<protein>
    <submittedName>
        <fullName evidence="6">IclR family transcriptional regulator</fullName>
    </submittedName>
</protein>
<dbReference type="SUPFAM" id="SSF55781">
    <property type="entry name" value="GAF domain-like"/>
    <property type="match status" value="1"/>
</dbReference>
<feature type="domain" description="IclR-ED" evidence="5">
    <location>
        <begin position="68"/>
        <end position="247"/>
    </location>
</feature>
<dbReference type="InterPro" id="IPR036390">
    <property type="entry name" value="WH_DNA-bd_sf"/>
</dbReference>
<organism evidence="6 7">
    <name type="scientific">Lentibacillus kapialis</name>
    <dbReference type="NCBI Taxonomy" id="340214"/>
    <lineage>
        <taxon>Bacteria</taxon>
        <taxon>Bacillati</taxon>
        <taxon>Bacillota</taxon>
        <taxon>Bacilli</taxon>
        <taxon>Bacillales</taxon>
        <taxon>Bacillaceae</taxon>
        <taxon>Lentibacillus</taxon>
    </lineage>
</organism>
<dbReference type="EMBL" id="BMNQ01000031">
    <property type="protein sequence ID" value="GGJ99189.1"/>
    <property type="molecule type" value="Genomic_DNA"/>
</dbReference>
<dbReference type="GO" id="GO:0045892">
    <property type="term" value="P:negative regulation of DNA-templated transcription"/>
    <property type="evidence" value="ECO:0007669"/>
    <property type="project" value="TreeGrafter"/>
</dbReference>
<keyword evidence="7" id="KW-1185">Reference proteome</keyword>
<dbReference type="InterPro" id="IPR036388">
    <property type="entry name" value="WH-like_DNA-bd_sf"/>
</dbReference>
<name>A0A917PY94_9BACI</name>
<keyword evidence="2" id="KW-0238">DNA-binding</keyword>
<evidence type="ECO:0000313" key="6">
    <source>
        <dbReference type="EMBL" id="GGJ99189.1"/>
    </source>
</evidence>
<dbReference type="Pfam" id="PF01614">
    <property type="entry name" value="IclR_C"/>
    <property type="match status" value="1"/>
</dbReference>
<accession>A0A917PY94</accession>
<dbReference type="Pfam" id="PF09339">
    <property type="entry name" value="HTH_IclR"/>
    <property type="match status" value="1"/>
</dbReference>
<dbReference type="InterPro" id="IPR050707">
    <property type="entry name" value="HTH_MetabolicPath_Reg"/>
</dbReference>
<evidence type="ECO:0000256" key="2">
    <source>
        <dbReference type="ARBA" id="ARBA00023125"/>
    </source>
</evidence>
<dbReference type="PROSITE" id="PS51078">
    <property type="entry name" value="ICLR_ED"/>
    <property type="match status" value="1"/>
</dbReference>
<gene>
    <name evidence="6" type="ORF">GCM10007063_21790</name>
</gene>
<dbReference type="InterPro" id="IPR005471">
    <property type="entry name" value="Tscrpt_reg_IclR_N"/>
</dbReference>
<evidence type="ECO:0000313" key="7">
    <source>
        <dbReference type="Proteomes" id="UP000658382"/>
    </source>
</evidence>
<dbReference type="GO" id="GO:0003700">
    <property type="term" value="F:DNA-binding transcription factor activity"/>
    <property type="evidence" value="ECO:0007669"/>
    <property type="project" value="TreeGrafter"/>
</dbReference>
<dbReference type="Proteomes" id="UP000658382">
    <property type="component" value="Unassembled WGS sequence"/>
</dbReference>
<dbReference type="InterPro" id="IPR029016">
    <property type="entry name" value="GAF-like_dom_sf"/>
</dbReference>
<dbReference type="SUPFAM" id="SSF46785">
    <property type="entry name" value="Winged helix' DNA-binding domain"/>
    <property type="match status" value="1"/>
</dbReference>
<dbReference type="PROSITE" id="PS51077">
    <property type="entry name" value="HTH_ICLR"/>
    <property type="match status" value="1"/>
</dbReference>
<evidence type="ECO:0000259" key="5">
    <source>
        <dbReference type="PROSITE" id="PS51078"/>
    </source>
</evidence>
<reference evidence="6" key="2">
    <citation type="submission" date="2020-09" db="EMBL/GenBank/DDBJ databases">
        <authorList>
            <person name="Sun Q."/>
            <person name="Ohkuma M."/>
        </authorList>
    </citation>
    <scope>NUCLEOTIDE SEQUENCE</scope>
    <source>
        <strain evidence="6">JCM 12580</strain>
    </source>
</reference>
<dbReference type="InterPro" id="IPR014757">
    <property type="entry name" value="Tscrpt_reg_IclR_C"/>
</dbReference>
<evidence type="ECO:0000256" key="3">
    <source>
        <dbReference type="ARBA" id="ARBA00023163"/>
    </source>
</evidence>
<sequence length="252" mass="28178">MKQNRNLVSKVITILRAFADVKMEWGVNELSRYIGIPAGSLHRHLSILMDENILNVSHESGKYTIGEEFIRISSIISSRVKIKDVAKPFLETLAQTVDQSVYLALYHPQYKQLSFVESVQSSKALQYILEIGVLKPIHIAASGKSILAQLENSEKELILHNIGMDKESAMKLDEELSMIRNEGYALTANERKKGALSVGVPIFGVSHKVIGSVITVIPIVSYEESQKDFIVEQTKKAANDISYAIGFEKRIF</sequence>
<evidence type="ECO:0000256" key="1">
    <source>
        <dbReference type="ARBA" id="ARBA00023015"/>
    </source>
</evidence>
<proteinExistence type="predicted"/>
<dbReference type="SMART" id="SM00346">
    <property type="entry name" value="HTH_ICLR"/>
    <property type="match status" value="1"/>
</dbReference>
<reference evidence="6" key="1">
    <citation type="journal article" date="2014" name="Int. J. Syst. Evol. Microbiol.">
        <title>Complete genome sequence of Corynebacterium casei LMG S-19264T (=DSM 44701T), isolated from a smear-ripened cheese.</title>
        <authorList>
            <consortium name="US DOE Joint Genome Institute (JGI-PGF)"/>
            <person name="Walter F."/>
            <person name="Albersmeier A."/>
            <person name="Kalinowski J."/>
            <person name="Ruckert C."/>
        </authorList>
    </citation>
    <scope>NUCLEOTIDE SEQUENCE</scope>
    <source>
        <strain evidence="6">JCM 12580</strain>
    </source>
</reference>
<dbReference type="Gene3D" id="3.30.450.40">
    <property type="match status" value="1"/>
</dbReference>
<dbReference type="RefSeq" id="WP_188633126.1">
    <property type="nucleotide sequence ID" value="NZ_BMNQ01000031.1"/>
</dbReference>
<dbReference type="PANTHER" id="PTHR30136:SF24">
    <property type="entry name" value="HTH-TYPE TRANSCRIPTIONAL REPRESSOR ALLR"/>
    <property type="match status" value="1"/>
</dbReference>
<dbReference type="AlphaFoldDB" id="A0A917PY94"/>
<dbReference type="GO" id="GO:0003677">
    <property type="term" value="F:DNA binding"/>
    <property type="evidence" value="ECO:0007669"/>
    <property type="project" value="UniProtKB-KW"/>
</dbReference>
<dbReference type="Gene3D" id="1.10.10.10">
    <property type="entry name" value="Winged helix-like DNA-binding domain superfamily/Winged helix DNA-binding domain"/>
    <property type="match status" value="1"/>
</dbReference>
<comment type="caution">
    <text evidence="6">The sequence shown here is derived from an EMBL/GenBank/DDBJ whole genome shotgun (WGS) entry which is preliminary data.</text>
</comment>
<keyword evidence="1" id="KW-0805">Transcription regulation</keyword>
<evidence type="ECO:0000259" key="4">
    <source>
        <dbReference type="PROSITE" id="PS51077"/>
    </source>
</evidence>
<keyword evidence="3" id="KW-0804">Transcription</keyword>